<reference evidence="12" key="1">
    <citation type="submission" date="2022-07" db="EMBL/GenBank/DDBJ databases">
        <title>Draft genome sequence of Zalerion maritima ATCC 34329, a (micro)plastics degrading marine fungus.</title>
        <authorList>
            <person name="Paco A."/>
            <person name="Goncalves M.F.M."/>
            <person name="Rocha-Santos T.A.P."/>
            <person name="Alves A."/>
        </authorList>
    </citation>
    <scope>NUCLEOTIDE SEQUENCE</scope>
    <source>
        <strain evidence="12">ATCC 34329</strain>
    </source>
</reference>
<dbReference type="SUPFAM" id="SSF51206">
    <property type="entry name" value="cAMP-binding domain-like"/>
    <property type="match status" value="2"/>
</dbReference>
<proteinExistence type="predicted"/>
<dbReference type="EMBL" id="JAKWBI020000100">
    <property type="protein sequence ID" value="KAJ2902856.1"/>
    <property type="molecule type" value="Genomic_DNA"/>
</dbReference>
<dbReference type="InterPro" id="IPR050866">
    <property type="entry name" value="CNG_cation_channel"/>
</dbReference>
<evidence type="ECO:0000313" key="12">
    <source>
        <dbReference type="EMBL" id="KAJ2902856.1"/>
    </source>
</evidence>
<feature type="domain" description="F-box" evidence="11">
    <location>
        <begin position="562"/>
        <end position="609"/>
    </location>
</feature>
<keyword evidence="5" id="KW-0406">Ion transport</keyword>
<dbReference type="SMART" id="SM00100">
    <property type="entry name" value="cNMP"/>
    <property type="match status" value="2"/>
</dbReference>
<dbReference type="FunFam" id="2.60.120.10:FF:000057">
    <property type="entry name" value="Cyclic nucleotide-binding domain protein"/>
    <property type="match status" value="1"/>
</dbReference>
<feature type="domain" description="Cyclic nucleotide-binding" evidence="10">
    <location>
        <begin position="275"/>
        <end position="404"/>
    </location>
</feature>
<feature type="compositionally biased region" description="Low complexity" evidence="9">
    <location>
        <begin position="425"/>
        <end position="441"/>
    </location>
</feature>
<dbReference type="CDD" id="cd00038">
    <property type="entry name" value="CAP_ED"/>
    <property type="match status" value="2"/>
</dbReference>
<keyword evidence="4" id="KW-1133">Transmembrane helix</keyword>
<feature type="region of interest" description="Disordered" evidence="9">
    <location>
        <begin position="719"/>
        <end position="754"/>
    </location>
</feature>
<feature type="compositionally biased region" description="Basic and acidic residues" evidence="9">
    <location>
        <begin position="397"/>
        <end position="410"/>
    </location>
</feature>
<dbReference type="InterPro" id="IPR000595">
    <property type="entry name" value="cNMP-bd_dom"/>
</dbReference>
<keyword evidence="13" id="KW-1185">Reference proteome</keyword>
<dbReference type="GO" id="GO:0005221">
    <property type="term" value="F:intracellularly cyclic nucleotide-activated monoatomic cation channel activity"/>
    <property type="evidence" value="ECO:0007669"/>
    <property type="project" value="InterPro"/>
</dbReference>
<feature type="compositionally biased region" description="Low complexity" evidence="9">
    <location>
        <begin position="462"/>
        <end position="472"/>
    </location>
</feature>
<dbReference type="PROSITE" id="PS50181">
    <property type="entry name" value="FBOX"/>
    <property type="match status" value="1"/>
</dbReference>
<accession>A0AAD5RS15</accession>
<evidence type="ECO:0000313" key="13">
    <source>
        <dbReference type="Proteomes" id="UP001201980"/>
    </source>
</evidence>
<organism evidence="12 13">
    <name type="scientific">Zalerion maritima</name>
    <dbReference type="NCBI Taxonomy" id="339359"/>
    <lineage>
        <taxon>Eukaryota</taxon>
        <taxon>Fungi</taxon>
        <taxon>Dikarya</taxon>
        <taxon>Ascomycota</taxon>
        <taxon>Pezizomycotina</taxon>
        <taxon>Sordariomycetes</taxon>
        <taxon>Lulworthiomycetidae</taxon>
        <taxon>Lulworthiales</taxon>
        <taxon>Lulworthiaceae</taxon>
        <taxon>Zalerion</taxon>
    </lineage>
</organism>
<feature type="compositionally biased region" description="Polar residues" evidence="9">
    <location>
        <begin position="446"/>
        <end position="461"/>
    </location>
</feature>
<dbReference type="GO" id="GO:0016020">
    <property type="term" value="C:membrane"/>
    <property type="evidence" value="ECO:0007669"/>
    <property type="project" value="UniProtKB-SubCell"/>
</dbReference>
<dbReference type="InterPro" id="IPR057207">
    <property type="entry name" value="FBXL15_LRR"/>
</dbReference>
<evidence type="ECO:0000256" key="7">
    <source>
        <dbReference type="ARBA" id="ARBA00023286"/>
    </source>
</evidence>
<keyword evidence="3" id="KW-0812">Transmembrane</keyword>
<evidence type="ECO:0000259" key="10">
    <source>
        <dbReference type="PROSITE" id="PS50042"/>
    </source>
</evidence>
<dbReference type="InterPro" id="IPR001810">
    <property type="entry name" value="F-box_dom"/>
</dbReference>
<dbReference type="Gene3D" id="2.60.120.10">
    <property type="entry name" value="Jelly Rolls"/>
    <property type="match status" value="2"/>
</dbReference>
<keyword evidence="8" id="KW-0407">Ion channel</keyword>
<evidence type="ECO:0000256" key="9">
    <source>
        <dbReference type="SAM" id="MobiDB-lite"/>
    </source>
</evidence>
<sequence>MRRSRGASPPSPYRALAYHHGPGNANLPDSVSLIRSFNVETNPTRPVRPSPLTASTIRDMPLELVDRIRSFPLFLSAPDDFLVAIGNHLKPQVHGAHDHILTEGDEARAMYWLVRGVVAVTSRDGEAVYAELKPGSFFGEIGVLMNVPRTATIIARTKCLLVVLKKEDLAAELPKYPEMEKAILQEAQERLAILHKKREESRRSAGTLRGGSHIAREAVPGEVFEGESGTIAEGGVIKSKKRKSPSPGAIEDPAAGSALGSGFVNVRKTLKELPLFSSLPPDILHFLGLSAQPKVYSPFTDIVRQGSPGNDIFFIVRGEVEVIHEELESNIRRRMSQTSLIRPRLKAGQYFGEVAGLGLSEDRTATVRSITTVECLMITGDALDELWSKCPPEIRGQVEETARERMRKSDDDIEMADAEPKEVANTNGNGSRGGSSETSSRAIKQGSPSTPTKQIIPQVTFTTPSKPTSPSKEQAECMEPSDPDPFLSVDMENLRNRRRNSVAPPPTPLAEATPPATPNGSSMKSISDTPLPIFDSVPTPPDTIELPAKRARTVRSPAAPDRIQNGRLPDTVLVNAFQFLPFPELIRLRSVCQDWNRLLSKSSKLCRRVDLNPYNRHVNDRTVANVLAPFIGHRPVSIDLSNCFHLTDEGFSAIWRTCGRQVKQWKMRSVWDVSANQILDMTEHARGLEEIDWSNCRKVGDNLLARVVGWVVPERPPTLPSSRKVVISSSNAKPRAPPTPQTPQKTQPQPQLLPPGTVIGCPGLKRLNLSYCKHITDRSMAHLALHARDRLECLSLTRCTSITDAGFQTWAPLRFTNLTHLQLADCTYLTDNSIVALVNAAKNLTHLDLSFCCALSDTATEVVALGLPNLIELRLAFCGSAVSDASLSCIALHLSELEGLSVRGCVRVTGVGAEAVLDGCNRLRWLDVSQCRNLDPWIRGGGVGRWGFDERGAKSPLNSGPGGMMGMMMGGGFGMSGGGGAARSSFGGMRSWSQRGPVRFIVEKGSGGLR</sequence>
<dbReference type="SUPFAM" id="SSF81383">
    <property type="entry name" value="F-box domain"/>
    <property type="match status" value="1"/>
</dbReference>
<dbReference type="PROSITE" id="PS50042">
    <property type="entry name" value="CNMP_BINDING_3"/>
    <property type="match status" value="2"/>
</dbReference>
<dbReference type="InterPro" id="IPR018490">
    <property type="entry name" value="cNMP-bd_dom_sf"/>
</dbReference>
<protein>
    <submittedName>
        <fullName evidence="12">Cyclic nucleotide-binding domain-containing protein</fullName>
    </submittedName>
</protein>
<evidence type="ECO:0000256" key="6">
    <source>
        <dbReference type="ARBA" id="ARBA00023136"/>
    </source>
</evidence>
<evidence type="ECO:0000256" key="4">
    <source>
        <dbReference type="ARBA" id="ARBA00022989"/>
    </source>
</evidence>
<dbReference type="SMART" id="SM00367">
    <property type="entry name" value="LRR_CC"/>
    <property type="match status" value="8"/>
</dbReference>
<dbReference type="Pfam" id="PF12937">
    <property type="entry name" value="F-box-like"/>
    <property type="match status" value="1"/>
</dbReference>
<dbReference type="Pfam" id="PF00027">
    <property type="entry name" value="cNMP_binding"/>
    <property type="match status" value="2"/>
</dbReference>
<feature type="compositionally biased region" description="Polar residues" evidence="9">
    <location>
        <begin position="519"/>
        <end position="528"/>
    </location>
</feature>
<gene>
    <name evidence="12" type="ORF">MKZ38_000050</name>
</gene>
<evidence type="ECO:0000256" key="8">
    <source>
        <dbReference type="ARBA" id="ARBA00023303"/>
    </source>
</evidence>
<dbReference type="InterPro" id="IPR018488">
    <property type="entry name" value="cNMP-bd_CS"/>
</dbReference>
<dbReference type="Pfam" id="PF25372">
    <property type="entry name" value="DUF7885"/>
    <property type="match status" value="1"/>
</dbReference>
<dbReference type="PANTHER" id="PTHR45638:SF24">
    <property type="entry name" value="CYCLIC NUCLEOTIDE-BINDING DOMAIN PROTEIN (AFU_ORTHOLOGUE AFUA_2G03170)"/>
    <property type="match status" value="1"/>
</dbReference>
<keyword evidence="7" id="KW-1071">Ligand-gated ion channel</keyword>
<dbReference type="Proteomes" id="UP001201980">
    <property type="component" value="Unassembled WGS sequence"/>
</dbReference>
<feature type="region of interest" description="Disordered" evidence="9">
    <location>
        <begin position="397"/>
        <end position="530"/>
    </location>
</feature>
<comment type="subcellular location">
    <subcellularLocation>
        <location evidence="1">Membrane</location>
        <topology evidence="1">Multi-pass membrane protein</topology>
    </subcellularLocation>
</comment>
<feature type="region of interest" description="Disordered" evidence="9">
    <location>
        <begin position="235"/>
        <end position="254"/>
    </location>
</feature>
<evidence type="ECO:0000256" key="3">
    <source>
        <dbReference type="ARBA" id="ARBA00022692"/>
    </source>
</evidence>
<dbReference type="AlphaFoldDB" id="A0AAD5RS15"/>
<evidence type="ECO:0000259" key="11">
    <source>
        <dbReference type="PROSITE" id="PS50181"/>
    </source>
</evidence>
<dbReference type="SUPFAM" id="SSF52047">
    <property type="entry name" value="RNI-like"/>
    <property type="match status" value="1"/>
</dbReference>
<dbReference type="GO" id="GO:0044877">
    <property type="term" value="F:protein-containing complex binding"/>
    <property type="evidence" value="ECO:0007669"/>
    <property type="project" value="TreeGrafter"/>
</dbReference>
<comment type="caution">
    <text evidence="12">The sequence shown here is derived from an EMBL/GenBank/DDBJ whole genome shotgun (WGS) entry which is preliminary data.</text>
</comment>
<dbReference type="InterPro" id="IPR014710">
    <property type="entry name" value="RmlC-like_jellyroll"/>
</dbReference>
<keyword evidence="6" id="KW-0472">Membrane</keyword>
<dbReference type="InterPro" id="IPR036047">
    <property type="entry name" value="F-box-like_dom_sf"/>
</dbReference>
<keyword evidence="2" id="KW-0813">Transport</keyword>
<dbReference type="PROSITE" id="PS00889">
    <property type="entry name" value="CNMP_BINDING_2"/>
    <property type="match status" value="1"/>
</dbReference>
<evidence type="ECO:0000256" key="2">
    <source>
        <dbReference type="ARBA" id="ARBA00022448"/>
    </source>
</evidence>
<feature type="domain" description="Cyclic nucleotide-binding" evidence="10">
    <location>
        <begin position="73"/>
        <end position="190"/>
    </location>
</feature>
<dbReference type="InterPro" id="IPR006553">
    <property type="entry name" value="Leu-rich_rpt_Cys-con_subtyp"/>
</dbReference>
<evidence type="ECO:0000256" key="5">
    <source>
        <dbReference type="ARBA" id="ARBA00023065"/>
    </source>
</evidence>
<dbReference type="InterPro" id="IPR032675">
    <property type="entry name" value="LRR_dom_sf"/>
</dbReference>
<dbReference type="Pfam" id="PF16643">
    <property type="entry name" value="cNMPbd_u2"/>
    <property type="match status" value="1"/>
</dbReference>
<dbReference type="SMART" id="SM00256">
    <property type="entry name" value="FBOX"/>
    <property type="match status" value="1"/>
</dbReference>
<name>A0AAD5RS15_9PEZI</name>
<evidence type="ECO:0000256" key="1">
    <source>
        <dbReference type="ARBA" id="ARBA00004141"/>
    </source>
</evidence>
<dbReference type="Gene3D" id="3.80.10.10">
    <property type="entry name" value="Ribonuclease Inhibitor"/>
    <property type="match status" value="2"/>
</dbReference>
<dbReference type="PANTHER" id="PTHR45638">
    <property type="entry name" value="CYCLIC NUCLEOTIDE-GATED CATION CHANNEL SUBUNIT A"/>
    <property type="match status" value="1"/>
</dbReference>